<dbReference type="RefSeq" id="WP_213169957.1">
    <property type="nucleotide sequence ID" value="NZ_CP070496.1"/>
</dbReference>
<dbReference type="GO" id="GO:0016787">
    <property type="term" value="F:hydrolase activity"/>
    <property type="evidence" value="ECO:0007669"/>
    <property type="project" value="UniProtKB-KW"/>
</dbReference>
<dbReference type="Gene3D" id="3.90.79.10">
    <property type="entry name" value="Nucleoside Triphosphate Pyrophosphohydrolase"/>
    <property type="match status" value="1"/>
</dbReference>
<evidence type="ECO:0000256" key="2">
    <source>
        <dbReference type="SAM" id="MobiDB-lite"/>
    </source>
</evidence>
<sequence>MRIRVRALIHTGENNILTIKRTKPGQPPYWVLPGGHVEPTDASLEQALIRELREELGNDTEVQDHPRPVFKLQRCVDEVEIIYALHMPNPNTGNNAPSGPEFTDPSRGGYGIDIIPTTYEDLRQRPLLPPELKNALLQEQIASGTTTGMRSVPERELPTIADLDPC</sequence>
<dbReference type="SUPFAM" id="SSF55811">
    <property type="entry name" value="Nudix"/>
    <property type="match status" value="1"/>
</dbReference>
<feature type="region of interest" description="Disordered" evidence="2">
    <location>
        <begin position="145"/>
        <end position="166"/>
    </location>
</feature>
<keyword evidence="5" id="KW-1185">Reference proteome</keyword>
<evidence type="ECO:0000313" key="5">
    <source>
        <dbReference type="Proteomes" id="UP000662939"/>
    </source>
</evidence>
<evidence type="ECO:0000259" key="3">
    <source>
        <dbReference type="PROSITE" id="PS51462"/>
    </source>
</evidence>
<organism evidence="4 5">
    <name type="scientific">Natronoglycomyces albus</name>
    <dbReference type="NCBI Taxonomy" id="2811108"/>
    <lineage>
        <taxon>Bacteria</taxon>
        <taxon>Bacillati</taxon>
        <taxon>Actinomycetota</taxon>
        <taxon>Actinomycetes</taxon>
        <taxon>Glycomycetales</taxon>
        <taxon>Glycomycetaceae</taxon>
        <taxon>Natronoglycomyces</taxon>
    </lineage>
</organism>
<protein>
    <submittedName>
        <fullName evidence="4">NUDIX hydrolase</fullName>
    </submittedName>
</protein>
<dbReference type="AlphaFoldDB" id="A0A895XKK8"/>
<dbReference type="PANTHER" id="PTHR43736">
    <property type="entry name" value="ADP-RIBOSE PYROPHOSPHATASE"/>
    <property type="match status" value="1"/>
</dbReference>
<dbReference type="Pfam" id="PF00293">
    <property type="entry name" value="NUDIX"/>
    <property type="match status" value="1"/>
</dbReference>
<dbReference type="PANTHER" id="PTHR43736:SF1">
    <property type="entry name" value="DIHYDRONEOPTERIN TRIPHOSPHATE DIPHOSPHATASE"/>
    <property type="match status" value="1"/>
</dbReference>
<feature type="domain" description="Nudix hydrolase" evidence="3">
    <location>
        <begin position="1"/>
        <end position="140"/>
    </location>
</feature>
<dbReference type="KEGG" id="nav:JQS30_08985"/>
<dbReference type="InterPro" id="IPR000086">
    <property type="entry name" value="NUDIX_hydrolase_dom"/>
</dbReference>
<accession>A0A895XKK8</accession>
<dbReference type="InterPro" id="IPR015797">
    <property type="entry name" value="NUDIX_hydrolase-like_dom_sf"/>
</dbReference>
<dbReference type="EMBL" id="CP070496">
    <property type="protein sequence ID" value="QSB03959.1"/>
    <property type="molecule type" value="Genomic_DNA"/>
</dbReference>
<proteinExistence type="inferred from homology"/>
<dbReference type="PROSITE" id="PS51462">
    <property type="entry name" value="NUDIX"/>
    <property type="match status" value="1"/>
</dbReference>
<name>A0A895XKK8_9ACTN</name>
<dbReference type="Proteomes" id="UP000662939">
    <property type="component" value="Chromosome"/>
</dbReference>
<gene>
    <name evidence="4" type="ORF">JQS30_08985</name>
</gene>
<keyword evidence="4" id="KW-0378">Hydrolase</keyword>
<evidence type="ECO:0000256" key="1">
    <source>
        <dbReference type="ARBA" id="ARBA00005582"/>
    </source>
</evidence>
<reference evidence="4" key="1">
    <citation type="submission" date="2021-02" db="EMBL/GenBank/DDBJ databases">
        <title>Natronoglycomyces albus gen. nov., sp. nov, a haloalkaliphilic actinobacterium from a soda solonchak soil.</title>
        <authorList>
            <person name="Sorokin D.Y."/>
            <person name="Khijniak T.V."/>
            <person name="Zakharycheva A.P."/>
            <person name="Boueva O.V."/>
            <person name="Ariskina E.V."/>
            <person name="Hahnke R.L."/>
            <person name="Bunk B."/>
            <person name="Sproer C."/>
            <person name="Schumann P."/>
            <person name="Evtushenko L.I."/>
            <person name="Kublanov I.V."/>
        </authorList>
    </citation>
    <scope>NUCLEOTIDE SEQUENCE</scope>
    <source>
        <strain evidence="4">DSM 106290</strain>
    </source>
</reference>
<evidence type="ECO:0000313" key="4">
    <source>
        <dbReference type="EMBL" id="QSB03959.1"/>
    </source>
</evidence>
<comment type="similarity">
    <text evidence="1">Belongs to the Nudix hydrolase family.</text>
</comment>